<accession>A0AC35FSA2</accession>
<organism evidence="1 2">
    <name type="scientific">Panagrolaimus sp. PS1159</name>
    <dbReference type="NCBI Taxonomy" id="55785"/>
    <lineage>
        <taxon>Eukaryota</taxon>
        <taxon>Metazoa</taxon>
        <taxon>Ecdysozoa</taxon>
        <taxon>Nematoda</taxon>
        <taxon>Chromadorea</taxon>
        <taxon>Rhabditida</taxon>
        <taxon>Tylenchina</taxon>
        <taxon>Panagrolaimomorpha</taxon>
        <taxon>Panagrolaimoidea</taxon>
        <taxon>Panagrolaimidae</taxon>
        <taxon>Panagrolaimus</taxon>
    </lineage>
</organism>
<dbReference type="WBParaSite" id="PS1159_v2.g20321.t1">
    <property type="protein sequence ID" value="PS1159_v2.g20321.t1"/>
    <property type="gene ID" value="PS1159_v2.g20321"/>
</dbReference>
<reference evidence="2" key="1">
    <citation type="submission" date="2022-11" db="UniProtKB">
        <authorList>
            <consortium name="WormBaseParasite"/>
        </authorList>
    </citation>
    <scope>IDENTIFICATION</scope>
</reference>
<sequence>MSTVKFRLALKQINKTFIQKMSTVSKENPVNLNNYHMNKKPFYIFPIPKDITPSFELVRTLSNALNKMTYYYYEKEYSDKNFISGANLAITQMAKAIREHDIEAINELTVKQFATEIREKMAIIPQDVLKERLSFTKDNIVHAFIHALFTAPQKPFNLDPEALCFYGKVVAIIDPNSTQQVSLNKALKNANDDTLFCNVTVCRHLNPLDIWKISHINFFDKRFVY</sequence>
<proteinExistence type="predicted"/>
<evidence type="ECO:0000313" key="1">
    <source>
        <dbReference type="Proteomes" id="UP000887580"/>
    </source>
</evidence>
<evidence type="ECO:0000313" key="2">
    <source>
        <dbReference type="WBParaSite" id="PS1159_v2.g20321.t1"/>
    </source>
</evidence>
<name>A0AC35FSA2_9BILA</name>
<protein>
    <submittedName>
        <fullName evidence="2">Tim44-like domain-containing protein</fullName>
    </submittedName>
</protein>
<dbReference type="Proteomes" id="UP000887580">
    <property type="component" value="Unplaced"/>
</dbReference>